<evidence type="ECO:0000313" key="3">
    <source>
        <dbReference type="Proteomes" id="UP000628137"/>
    </source>
</evidence>
<dbReference type="Proteomes" id="UP000628137">
    <property type="component" value="Unassembled WGS sequence"/>
</dbReference>
<dbReference type="RefSeq" id="WP_186602109.1">
    <property type="nucleotide sequence ID" value="NZ_JABWRP020000001.1"/>
</dbReference>
<evidence type="ECO:0008006" key="4">
    <source>
        <dbReference type="Google" id="ProtNLM"/>
    </source>
</evidence>
<reference evidence="1" key="2">
    <citation type="submission" date="2020-07" db="EMBL/GenBank/DDBJ databases">
        <authorList>
            <person name="Lood C."/>
            <person name="Girard L."/>
        </authorList>
    </citation>
    <scope>NUCLEOTIDE SEQUENCE</scope>
    <source>
        <strain evidence="1">RW4S2</strain>
    </source>
</reference>
<dbReference type="EMBL" id="JABWRP010000005">
    <property type="protein sequence ID" value="MBC3470772.1"/>
    <property type="molecule type" value="Genomic_DNA"/>
</dbReference>
<name>A0A923GHR0_9PSED</name>
<dbReference type="EMBL" id="JABWRP020000001">
    <property type="protein sequence ID" value="MBV4539536.1"/>
    <property type="molecule type" value="Genomic_DNA"/>
</dbReference>
<proteinExistence type="predicted"/>
<gene>
    <name evidence="2" type="ORF">HU738_000510</name>
    <name evidence="1" type="ORF">HU738_09385</name>
</gene>
<evidence type="ECO:0000313" key="2">
    <source>
        <dbReference type="EMBL" id="MBV4539536.1"/>
    </source>
</evidence>
<sequence>MNRKALVELLSEHHHTGQYSYVLLDPLAVPEGSEHSALASLKSVLGDGAMTRVTRPDLPLAPGLHPVLVCLGSPGSVPDAALLELTAQAAEGDIHRRKRQVCGWLLSEAPPAAIAAHLTALCRLPEASGATAIHPVYEPLRLELLAAMFERAEQGPWWPIERWVFVTSGGSLASLKGRPRNRRGLPAGAIGVQQDAALIEAVLAAWRKLPALPGACEIPPFAAVRAANHLDDARGLGLKVEQDILVMALHLLRLHPRLHTQKAVRDMIDMAIRQQRPLAEMFAHFTDSSWQRLVAATPQPEAYP</sequence>
<reference evidence="1 3" key="1">
    <citation type="journal article" date="2020" name="Microorganisms">
        <title>Reliable Identification of Environmental Pseudomonas Isolates Using the rpoD Gene.</title>
        <authorList>
            <consortium name="The Broad Institute Genome Sequencing Platform"/>
            <person name="Girard L."/>
            <person name="Lood C."/>
            <person name="Rokni-Zadeh H."/>
            <person name="van Noort V."/>
            <person name="Lavigne R."/>
            <person name="De Mot R."/>
        </authorList>
    </citation>
    <scope>NUCLEOTIDE SEQUENCE</scope>
    <source>
        <strain evidence="1 3">RW4S2</strain>
    </source>
</reference>
<keyword evidence="3" id="KW-1185">Reference proteome</keyword>
<dbReference type="AlphaFoldDB" id="A0A923GHR0"/>
<organism evidence="1">
    <name type="scientific">Pseudomonas vlassakiae</name>
    <dbReference type="NCBI Taxonomy" id="485888"/>
    <lineage>
        <taxon>Bacteria</taxon>
        <taxon>Pseudomonadati</taxon>
        <taxon>Pseudomonadota</taxon>
        <taxon>Gammaproteobacteria</taxon>
        <taxon>Pseudomonadales</taxon>
        <taxon>Pseudomonadaceae</taxon>
        <taxon>Pseudomonas</taxon>
    </lineage>
</organism>
<reference evidence="2" key="3">
    <citation type="submission" date="2021-06" db="EMBL/GenBank/DDBJ databases">
        <title>Updating the genus Pseudomonas: Description of 43 new species and partition of the Pseudomonas putida group.</title>
        <authorList>
            <person name="Girard L."/>
            <person name="Lood C."/>
            <person name="Vandamme P."/>
            <person name="Rokni-Zadeh H."/>
            <person name="Van Noort V."/>
            <person name="Hofte M."/>
            <person name="Lavigne R."/>
            <person name="De Mot R."/>
        </authorList>
    </citation>
    <scope>NUCLEOTIDE SEQUENCE</scope>
    <source>
        <strain evidence="2">RW4S2</strain>
    </source>
</reference>
<evidence type="ECO:0000313" key="1">
    <source>
        <dbReference type="EMBL" id="MBC3470772.1"/>
    </source>
</evidence>
<accession>A0A923GHR0</accession>
<protein>
    <recommendedName>
        <fullName evidence="4">DUF4123 domain-containing protein</fullName>
    </recommendedName>
</protein>
<comment type="caution">
    <text evidence="1">The sequence shown here is derived from an EMBL/GenBank/DDBJ whole genome shotgun (WGS) entry which is preliminary data.</text>
</comment>